<reference evidence="2 3" key="1">
    <citation type="submission" date="2024-04" db="EMBL/GenBank/DDBJ databases">
        <authorList>
            <person name="Waldvogel A.-M."/>
            <person name="Schoenle A."/>
        </authorList>
    </citation>
    <scope>NUCLEOTIDE SEQUENCE [LARGE SCALE GENOMIC DNA]</scope>
</reference>
<accession>A0AAV2J5G5</accession>
<organism evidence="2 3">
    <name type="scientific">Knipowitschia caucasica</name>
    <name type="common">Caucasian dwarf goby</name>
    <name type="synonym">Pomatoschistus caucasicus</name>
    <dbReference type="NCBI Taxonomy" id="637954"/>
    <lineage>
        <taxon>Eukaryota</taxon>
        <taxon>Metazoa</taxon>
        <taxon>Chordata</taxon>
        <taxon>Craniata</taxon>
        <taxon>Vertebrata</taxon>
        <taxon>Euteleostomi</taxon>
        <taxon>Actinopterygii</taxon>
        <taxon>Neopterygii</taxon>
        <taxon>Teleostei</taxon>
        <taxon>Neoteleostei</taxon>
        <taxon>Acanthomorphata</taxon>
        <taxon>Gobiaria</taxon>
        <taxon>Gobiiformes</taxon>
        <taxon>Gobioidei</taxon>
        <taxon>Gobiidae</taxon>
        <taxon>Gobiinae</taxon>
        <taxon>Knipowitschia</taxon>
    </lineage>
</organism>
<feature type="compositionally biased region" description="Basic and acidic residues" evidence="1">
    <location>
        <begin position="48"/>
        <end position="69"/>
    </location>
</feature>
<keyword evidence="3" id="KW-1185">Reference proteome</keyword>
<sequence>MREQREGDFPHDPNAARHGSGFLLCFVYGFCTRQCCCDRLGLRQSFGDTHKPPARDTHQPPAGDTHKPPAGDTHQPSAGDTHTPPAGDTHTPPARDTHTPTTGDTHLPQESGHTCGTDAKTKD</sequence>
<dbReference type="EMBL" id="OZ035832">
    <property type="protein sequence ID" value="CAL1571656.1"/>
    <property type="molecule type" value="Genomic_DNA"/>
</dbReference>
<protein>
    <submittedName>
        <fullName evidence="2">Uncharacterized protein</fullName>
    </submittedName>
</protein>
<evidence type="ECO:0000313" key="3">
    <source>
        <dbReference type="Proteomes" id="UP001497482"/>
    </source>
</evidence>
<dbReference type="Proteomes" id="UP001497482">
    <property type="component" value="Chromosome 10"/>
</dbReference>
<proteinExistence type="predicted"/>
<dbReference type="AlphaFoldDB" id="A0AAV2J5G5"/>
<feature type="region of interest" description="Disordered" evidence="1">
    <location>
        <begin position="46"/>
        <end position="123"/>
    </location>
</feature>
<gene>
    <name evidence="2" type="ORF">KC01_LOCUS3755</name>
</gene>
<evidence type="ECO:0000313" key="2">
    <source>
        <dbReference type="EMBL" id="CAL1571656.1"/>
    </source>
</evidence>
<evidence type="ECO:0000256" key="1">
    <source>
        <dbReference type="SAM" id="MobiDB-lite"/>
    </source>
</evidence>
<name>A0AAV2J5G5_KNICA</name>